<dbReference type="HAMAP" id="MF_00097">
    <property type="entry name" value="TMP_synthase"/>
    <property type="match status" value="1"/>
</dbReference>
<evidence type="ECO:0000259" key="12">
    <source>
        <dbReference type="Pfam" id="PF02581"/>
    </source>
</evidence>
<evidence type="ECO:0000256" key="8">
    <source>
        <dbReference type="ARBA" id="ARBA00047883"/>
    </source>
</evidence>
<comment type="catalytic activity">
    <reaction evidence="6 9 10">
        <text>4-methyl-5-(2-phosphooxyethyl)-thiazole + 4-amino-2-methyl-5-(diphosphooxymethyl)pyrimidine + H(+) = thiamine phosphate + diphosphate</text>
        <dbReference type="Rhea" id="RHEA:22328"/>
        <dbReference type="ChEBI" id="CHEBI:15378"/>
        <dbReference type="ChEBI" id="CHEBI:33019"/>
        <dbReference type="ChEBI" id="CHEBI:37575"/>
        <dbReference type="ChEBI" id="CHEBI:57841"/>
        <dbReference type="ChEBI" id="CHEBI:58296"/>
        <dbReference type="EC" id="2.5.1.3"/>
    </reaction>
</comment>
<evidence type="ECO:0000313" key="13">
    <source>
        <dbReference type="EMBL" id="MTI24857.1"/>
    </source>
</evidence>
<keyword evidence="5 9" id="KW-0784">Thiamine biosynthesis</keyword>
<comment type="cofactor">
    <cofactor evidence="9">
        <name>Mg(2+)</name>
        <dbReference type="ChEBI" id="CHEBI:18420"/>
    </cofactor>
    <text evidence="9">Binds 1 Mg(2+) ion per subunit.</text>
</comment>
<dbReference type="PANTHER" id="PTHR20857">
    <property type="entry name" value="THIAMINE-PHOSPHATE PYROPHOSPHORYLASE"/>
    <property type="match status" value="1"/>
</dbReference>
<comment type="caution">
    <text evidence="13">The sequence shown here is derived from an EMBL/GenBank/DDBJ whole genome shotgun (WGS) entry which is preliminary data.</text>
</comment>
<dbReference type="InterPro" id="IPR022998">
    <property type="entry name" value="ThiamineP_synth_TenI"/>
</dbReference>
<evidence type="ECO:0000256" key="4">
    <source>
        <dbReference type="ARBA" id="ARBA00022842"/>
    </source>
</evidence>
<evidence type="ECO:0000256" key="9">
    <source>
        <dbReference type="HAMAP-Rule" id="MF_00097"/>
    </source>
</evidence>
<dbReference type="InterPro" id="IPR013785">
    <property type="entry name" value="Aldolase_TIM"/>
</dbReference>
<feature type="binding site" evidence="9">
    <location>
        <position position="132"/>
    </location>
    <ligand>
        <name>4-amino-2-methyl-5-(diphosphooxymethyl)pyrimidine</name>
        <dbReference type="ChEBI" id="CHEBI:57841"/>
    </ligand>
</feature>
<evidence type="ECO:0000256" key="6">
    <source>
        <dbReference type="ARBA" id="ARBA00047334"/>
    </source>
</evidence>
<feature type="binding site" evidence="9">
    <location>
        <position position="64"/>
    </location>
    <ligand>
        <name>4-amino-2-methyl-5-(diphosphooxymethyl)pyrimidine</name>
        <dbReference type="ChEBI" id="CHEBI:57841"/>
    </ligand>
</feature>
<evidence type="ECO:0000256" key="3">
    <source>
        <dbReference type="ARBA" id="ARBA00022723"/>
    </source>
</evidence>
<dbReference type="GO" id="GO:0004789">
    <property type="term" value="F:thiamine-phosphate diphosphorylase activity"/>
    <property type="evidence" value="ECO:0007669"/>
    <property type="project" value="UniProtKB-EC"/>
</dbReference>
<feature type="binding site" evidence="9">
    <location>
        <position position="84"/>
    </location>
    <ligand>
        <name>Mg(2+)</name>
        <dbReference type="ChEBI" id="CHEBI:18420"/>
    </ligand>
</feature>
<protein>
    <recommendedName>
        <fullName evidence="9">Thiamine-phosphate synthase</fullName>
        <shortName evidence="9">TP synthase</shortName>
        <shortName evidence="9">TPS</shortName>
        <ecNumber evidence="9">2.5.1.3</ecNumber>
    </recommendedName>
    <alternativeName>
        <fullName evidence="9">Thiamine-phosphate pyrophosphorylase</fullName>
        <shortName evidence="9">TMP pyrophosphorylase</shortName>
        <shortName evidence="9">TMP-PPase</shortName>
    </alternativeName>
</protein>
<dbReference type="InterPro" id="IPR036206">
    <property type="entry name" value="ThiamineP_synth_sf"/>
</dbReference>
<evidence type="ECO:0000256" key="7">
    <source>
        <dbReference type="ARBA" id="ARBA00047851"/>
    </source>
</evidence>
<dbReference type="EMBL" id="SMLW01000460">
    <property type="protein sequence ID" value="MTI24857.1"/>
    <property type="molecule type" value="Genomic_DNA"/>
</dbReference>
<comment type="pathway">
    <text evidence="1 9 11">Cofactor biosynthesis; thiamine diphosphate biosynthesis; thiamine phosphate from 4-amino-2-methyl-5-diphosphomethylpyrimidine and 4-methyl-5-(2-phosphoethyl)-thiazole: step 1/1.</text>
</comment>
<feature type="binding site" evidence="9">
    <location>
        <position position="65"/>
    </location>
    <ligand>
        <name>Mg(2+)</name>
        <dbReference type="ChEBI" id="CHEBI:18420"/>
    </ligand>
</feature>
<accession>A0ABW9RL89</accession>
<gene>
    <name evidence="9" type="primary">thiE</name>
    <name evidence="13" type="ORF">E1163_07885</name>
</gene>
<dbReference type="Proteomes" id="UP000798808">
    <property type="component" value="Unassembled WGS sequence"/>
</dbReference>
<reference evidence="13 14" key="1">
    <citation type="submission" date="2019-02" db="EMBL/GenBank/DDBJ databases">
        <authorList>
            <person name="Goldberg S.R."/>
            <person name="Haltli B.A."/>
            <person name="Correa H."/>
            <person name="Russell K.G."/>
        </authorList>
    </citation>
    <scope>NUCLEOTIDE SEQUENCE [LARGE SCALE GENOMIC DNA]</scope>
    <source>
        <strain evidence="13 14">JCM 16186</strain>
    </source>
</reference>
<dbReference type="SUPFAM" id="SSF51391">
    <property type="entry name" value="Thiamin phosphate synthase"/>
    <property type="match status" value="1"/>
</dbReference>
<dbReference type="NCBIfam" id="TIGR00693">
    <property type="entry name" value="thiE"/>
    <property type="match status" value="1"/>
</dbReference>
<feature type="binding site" evidence="9">
    <location>
        <position position="165"/>
    </location>
    <ligand>
        <name>2-[(2R,5Z)-2-carboxy-4-methylthiazol-5(2H)-ylidene]ethyl phosphate</name>
        <dbReference type="ChEBI" id="CHEBI:62899"/>
    </ligand>
</feature>
<proteinExistence type="inferred from homology"/>
<feature type="binding site" evidence="9">
    <location>
        <begin position="32"/>
        <end position="36"/>
    </location>
    <ligand>
        <name>4-amino-2-methyl-5-(diphosphooxymethyl)pyrimidine</name>
        <dbReference type="ChEBI" id="CHEBI:57841"/>
    </ligand>
</feature>
<keyword evidence="14" id="KW-1185">Reference proteome</keyword>
<evidence type="ECO:0000256" key="1">
    <source>
        <dbReference type="ARBA" id="ARBA00005165"/>
    </source>
</evidence>
<dbReference type="EC" id="2.5.1.3" evidence="9"/>
<sequence length="215" mass="23494">MDKLHFITQENERFTHLGGMEEALKNGIRWVQLRIKDKPVDEIEAQAWKARELCDKYNARLIINDHPAIANYVKADGVHLGKEDMPVSSARKILGKSKIIGATANTLEDIVAHAKDGADYIGLGPFRFTTTKQKLSPTLGLDGYRRILAKCNEFGITTPVIAIGGITITDIPALAGAGVHGIAASGMIINAGNISHITQTIYDIVKQPIDYANHR</sequence>
<comment type="similarity">
    <text evidence="9 10">Belongs to the thiamine-phosphate synthase family.</text>
</comment>
<evidence type="ECO:0000256" key="11">
    <source>
        <dbReference type="RuleBase" id="RU004253"/>
    </source>
</evidence>
<dbReference type="Gene3D" id="3.20.20.70">
    <property type="entry name" value="Aldolase class I"/>
    <property type="match status" value="1"/>
</dbReference>
<comment type="catalytic activity">
    <reaction evidence="8 9 10">
        <text>2-[(2R,5Z)-2-carboxy-4-methylthiazol-5(2H)-ylidene]ethyl phosphate + 4-amino-2-methyl-5-(diphosphooxymethyl)pyrimidine + 2 H(+) = thiamine phosphate + CO2 + diphosphate</text>
        <dbReference type="Rhea" id="RHEA:47844"/>
        <dbReference type="ChEBI" id="CHEBI:15378"/>
        <dbReference type="ChEBI" id="CHEBI:16526"/>
        <dbReference type="ChEBI" id="CHEBI:33019"/>
        <dbReference type="ChEBI" id="CHEBI:37575"/>
        <dbReference type="ChEBI" id="CHEBI:57841"/>
        <dbReference type="ChEBI" id="CHEBI:62899"/>
        <dbReference type="EC" id="2.5.1.3"/>
    </reaction>
</comment>
<feature type="binding site" evidence="9">
    <location>
        <begin position="129"/>
        <end position="131"/>
    </location>
    <ligand>
        <name>2-[(2R,5Z)-2-carboxy-4-methylthiazol-5(2H)-ylidene]ethyl phosphate</name>
        <dbReference type="ChEBI" id="CHEBI:62899"/>
    </ligand>
</feature>
<dbReference type="PANTHER" id="PTHR20857:SF15">
    <property type="entry name" value="THIAMINE-PHOSPHATE SYNTHASE"/>
    <property type="match status" value="1"/>
</dbReference>
<evidence type="ECO:0000313" key="14">
    <source>
        <dbReference type="Proteomes" id="UP000798808"/>
    </source>
</evidence>
<evidence type="ECO:0000256" key="2">
    <source>
        <dbReference type="ARBA" id="ARBA00022679"/>
    </source>
</evidence>
<dbReference type="InterPro" id="IPR034291">
    <property type="entry name" value="TMP_synthase"/>
</dbReference>
<keyword evidence="4 9" id="KW-0460">Magnesium</keyword>
<dbReference type="NCBIfam" id="NF000736">
    <property type="entry name" value="PRK00043.2-3"/>
    <property type="match status" value="1"/>
</dbReference>
<organism evidence="13 14">
    <name type="scientific">Fulvivirga kasyanovii</name>
    <dbReference type="NCBI Taxonomy" id="396812"/>
    <lineage>
        <taxon>Bacteria</taxon>
        <taxon>Pseudomonadati</taxon>
        <taxon>Bacteroidota</taxon>
        <taxon>Cytophagia</taxon>
        <taxon>Cytophagales</taxon>
        <taxon>Fulvivirgaceae</taxon>
        <taxon>Fulvivirga</taxon>
    </lineage>
</organism>
<keyword evidence="2 9" id="KW-0808">Transferase</keyword>
<dbReference type="Pfam" id="PF02581">
    <property type="entry name" value="TMP-TENI"/>
    <property type="match status" value="1"/>
</dbReference>
<comment type="catalytic activity">
    <reaction evidence="7 9 10">
        <text>2-(2-carboxy-4-methylthiazol-5-yl)ethyl phosphate + 4-amino-2-methyl-5-(diphosphooxymethyl)pyrimidine + 2 H(+) = thiamine phosphate + CO2 + diphosphate</text>
        <dbReference type="Rhea" id="RHEA:47848"/>
        <dbReference type="ChEBI" id="CHEBI:15378"/>
        <dbReference type="ChEBI" id="CHEBI:16526"/>
        <dbReference type="ChEBI" id="CHEBI:33019"/>
        <dbReference type="ChEBI" id="CHEBI:37575"/>
        <dbReference type="ChEBI" id="CHEBI:57841"/>
        <dbReference type="ChEBI" id="CHEBI:62890"/>
        <dbReference type="EC" id="2.5.1.3"/>
    </reaction>
</comment>
<evidence type="ECO:0000256" key="5">
    <source>
        <dbReference type="ARBA" id="ARBA00022977"/>
    </source>
</evidence>
<evidence type="ECO:0000256" key="10">
    <source>
        <dbReference type="RuleBase" id="RU003826"/>
    </source>
</evidence>
<feature type="binding site" evidence="9">
    <location>
        <position position="103"/>
    </location>
    <ligand>
        <name>4-amino-2-methyl-5-(diphosphooxymethyl)pyrimidine</name>
        <dbReference type="ChEBI" id="CHEBI:57841"/>
    </ligand>
</feature>
<dbReference type="CDD" id="cd00564">
    <property type="entry name" value="TMP_TenI"/>
    <property type="match status" value="1"/>
</dbReference>
<feature type="domain" description="Thiamine phosphate synthase/TenI" evidence="12">
    <location>
        <begin position="4"/>
        <end position="186"/>
    </location>
</feature>
<name>A0ABW9RL89_9BACT</name>
<comment type="function">
    <text evidence="9">Condenses 4-methyl-5-(beta-hydroxyethyl)thiazole monophosphate (THZ-P) and 2-methyl-4-amino-5-hydroxymethyl pyrimidine pyrophosphate (HMP-PP) to form thiamine monophosphate (TMP).</text>
</comment>
<comment type="caution">
    <text evidence="9">Lacks conserved residue(s) required for the propagation of feature annotation.</text>
</comment>
<keyword evidence="3 9" id="KW-0479">Metal-binding</keyword>